<sequence>MSTLDFEGRVILAALEDQFTPVVSLKNKAKLKIHNAIVCSFFTGDDYYRNHAARLQSNLEELGIAFELRQISKRDGEDWAAICRKKVGFIAEVCAANPDKKVFWIDVDCELFGIPDFILNSTADIVGFQRGFSTPAKIGYENRGRFWEPCFWGINTTSQARTMVQAAADFEARATVRATDDFFFEEAWRAVSPNMTFQIIPSNCAVDKGAGTLEGHEVFFRFGSSGQVENFKNKVEQHKGNSVKKKFNLKRQVLEFAKFVEVKLPENFSTKLRLLVDASGITGFLTGKKHNNLSNQTIKELVFAAKSGDTAKYNEALALFKRKVLPNRYESAAIKVASSFLSYAAKPSAEEINLSWWENPYPGNYGDWLTPFIFNHYTDSRIIFQGLTTRAPKKHIVSLGSVGRFIKSNSVVIGTGVSSFKHALNPKADYVSLRGPHTAELLMQSGGPKVDTFGDPGVVLSRILPFKRGETNGRIALVRHYTHLQAPIKLPKNFDELSVQISHPNDVVDFIEKLHEYDSVVTSAMHVLITCQSYGIPCALVVFKGFEDYVHGDGIKYIDYALGADVQVISPTPINPKLDIKEIKPITYEIKVPELKISEVEMSIKEGLRRLNS</sequence>
<dbReference type="EMBL" id="CAESAG010000025">
    <property type="protein sequence ID" value="CAB4332284.1"/>
    <property type="molecule type" value="Genomic_DNA"/>
</dbReference>
<dbReference type="InterPro" id="IPR007345">
    <property type="entry name" value="Polysacch_pyruvyl_Trfase"/>
</dbReference>
<dbReference type="Pfam" id="PF04230">
    <property type="entry name" value="PS_pyruv_trans"/>
    <property type="match status" value="1"/>
</dbReference>
<accession>A0A6J5YQ31</accession>
<gene>
    <name evidence="2" type="ORF">UFOPK4080_00275</name>
</gene>
<organism evidence="2">
    <name type="scientific">freshwater metagenome</name>
    <dbReference type="NCBI Taxonomy" id="449393"/>
    <lineage>
        <taxon>unclassified sequences</taxon>
        <taxon>metagenomes</taxon>
        <taxon>ecological metagenomes</taxon>
    </lineage>
</organism>
<evidence type="ECO:0000313" key="2">
    <source>
        <dbReference type="EMBL" id="CAB4332284.1"/>
    </source>
</evidence>
<dbReference type="AlphaFoldDB" id="A0A6J5YQ31"/>
<name>A0A6J5YQ31_9ZZZZ</name>
<protein>
    <submittedName>
        <fullName evidence="2">Unannotated protein</fullName>
    </submittedName>
</protein>
<proteinExistence type="predicted"/>
<feature type="domain" description="Polysaccharide pyruvyl transferase" evidence="1">
    <location>
        <begin position="380"/>
        <end position="540"/>
    </location>
</feature>
<reference evidence="2" key="1">
    <citation type="submission" date="2020-05" db="EMBL/GenBank/DDBJ databases">
        <authorList>
            <person name="Chiriac C."/>
            <person name="Salcher M."/>
            <person name="Ghai R."/>
            <person name="Kavagutti S V."/>
        </authorList>
    </citation>
    <scope>NUCLEOTIDE SEQUENCE</scope>
</reference>
<evidence type="ECO:0000259" key="1">
    <source>
        <dbReference type="Pfam" id="PF04230"/>
    </source>
</evidence>